<evidence type="ECO:0000313" key="2">
    <source>
        <dbReference type="EMBL" id="CAG9565431.1"/>
    </source>
</evidence>
<accession>A0A8J2VTU5</accession>
<feature type="region of interest" description="Disordered" evidence="1">
    <location>
        <begin position="1"/>
        <end position="43"/>
    </location>
</feature>
<evidence type="ECO:0000313" key="3">
    <source>
        <dbReference type="Proteomes" id="UP000789524"/>
    </source>
</evidence>
<sequence length="72" mass="8115">MCPSLTREPHTPRIRRGDSAAPSHDVAPSAPIQNLYRPSSQEYWTPARRIPRLPLGDKIHFTAQPAGETKER</sequence>
<organism evidence="2 3">
    <name type="scientific">Danaus chrysippus</name>
    <name type="common">African queen</name>
    <dbReference type="NCBI Taxonomy" id="151541"/>
    <lineage>
        <taxon>Eukaryota</taxon>
        <taxon>Metazoa</taxon>
        <taxon>Ecdysozoa</taxon>
        <taxon>Arthropoda</taxon>
        <taxon>Hexapoda</taxon>
        <taxon>Insecta</taxon>
        <taxon>Pterygota</taxon>
        <taxon>Neoptera</taxon>
        <taxon>Endopterygota</taxon>
        <taxon>Lepidoptera</taxon>
        <taxon>Glossata</taxon>
        <taxon>Ditrysia</taxon>
        <taxon>Papilionoidea</taxon>
        <taxon>Nymphalidae</taxon>
        <taxon>Danainae</taxon>
        <taxon>Danaini</taxon>
        <taxon>Danaina</taxon>
        <taxon>Danaus</taxon>
        <taxon>Anosia</taxon>
    </lineage>
</organism>
<gene>
    <name evidence="2" type="ORF">DCHRY22_LOCUS6271</name>
</gene>
<comment type="caution">
    <text evidence="2">The sequence shown here is derived from an EMBL/GenBank/DDBJ whole genome shotgun (WGS) entry which is preliminary data.</text>
</comment>
<dbReference type="AlphaFoldDB" id="A0A8J2VTU5"/>
<keyword evidence="3" id="KW-1185">Reference proteome</keyword>
<dbReference type="Proteomes" id="UP000789524">
    <property type="component" value="Unassembled WGS sequence"/>
</dbReference>
<proteinExistence type="predicted"/>
<name>A0A8J2VTU5_9NEOP</name>
<reference evidence="2" key="1">
    <citation type="submission" date="2021-09" db="EMBL/GenBank/DDBJ databases">
        <authorList>
            <person name="Martin H S."/>
        </authorList>
    </citation>
    <scope>NUCLEOTIDE SEQUENCE</scope>
</reference>
<dbReference type="OrthoDB" id="10559313at2759"/>
<dbReference type="EMBL" id="CAKASE010000053">
    <property type="protein sequence ID" value="CAG9565431.1"/>
    <property type="molecule type" value="Genomic_DNA"/>
</dbReference>
<feature type="compositionally biased region" description="Basic and acidic residues" evidence="1">
    <location>
        <begin position="7"/>
        <end position="18"/>
    </location>
</feature>
<evidence type="ECO:0000256" key="1">
    <source>
        <dbReference type="SAM" id="MobiDB-lite"/>
    </source>
</evidence>
<protein>
    <submittedName>
        <fullName evidence="2">(African queen) hypothetical protein</fullName>
    </submittedName>
</protein>